<organism evidence="1 2">
    <name type="scientific">Scutellospora calospora</name>
    <dbReference type="NCBI Taxonomy" id="85575"/>
    <lineage>
        <taxon>Eukaryota</taxon>
        <taxon>Fungi</taxon>
        <taxon>Fungi incertae sedis</taxon>
        <taxon>Mucoromycota</taxon>
        <taxon>Glomeromycotina</taxon>
        <taxon>Glomeromycetes</taxon>
        <taxon>Diversisporales</taxon>
        <taxon>Gigasporaceae</taxon>
        <taxon>Scutellospora</taxon>
    </lineage>
</organism>
<reference evidence="1" key="1">
    <citation type="submission" date="2021-06" db="EMBL/GenBank/DDBJ databases">
        <authorList>
            <person name="Kallberg Y."/>
            <person name="Tangrot J."/>
            <person name="Rosling A."/>
        </authorList>
    </citation>
    <scope>NUCLEOTIDE SEQUENCE</scope>
    <source>
        <strain evidence="1">AU212A</strain>
    </source>
</reference>
<dbReference type="Proteomes" id="UP000789860">
    <property type="component" value="Unassembled WGS sequence"/>
</dbReference>
<feature type="non-terminal residue" evidence="1">
    <location>
        <position position="1"/>
    </location>
</feature>
<proteinExistence type="predicted"/>
<keyword evidence="2" id="KW-1185">Reference proteome</keyword>
<feature type="non-terminal residue" evidence="1">
    <location>
        <position position="45"/>
    </location>
</feature>
<accession>A0ACA9PT66</accession>
<comment type="caution">
    <text evidence="1">The sequence shown here is derived from an EMBL/GenBank/DDBJ whole genome shotgun (WGS) entry which is preliminary data.</text>
</comment>
<gene>
    <name evidence="1" type="ORF">SCALOS_LOCUS11342</name>
</gene>
<dbReference type="EMBL" id="CAJVPM010048517">
    <property type="protein sequence ID" value="CAG8723259.1"/>
    <property type="molecule type" value="Genomic_DNA"/>
</dbReference>
<protein>
    <submittedName>
        <fullName evidence="1">11036_t:CDS:1</fullName>
    </submittedName>
</protein>
<evidence type="ECO:0000313" key="2">
    <source>
        <dbReference type="Proteomes" id="UP000789860"/>
    </source>
</evidence>
<name>A0ACA9PT66_9GLOM</name>
<sequence>IATNERKNESKEIILLQEENMQIKITKIIDKVEIETTEKEMQIAD</sequence>
<evidence type="ECO:0000313" key="1">
    <source>
        <dbReference type="EMBL" id="CAG8723259.1"/>
    </source>
</evidence>